<proteinExistence type="inferred from homology"/>
<dbReference type="InterPro" id="IPR012435">
    <property type="entry name" value="TMEM144"/>
</dbReference>
<accession>A0A4X2L5N3</accession>
<evidence type="ECO:0000313" key="8">
    <source>
        <dbReference type="Proteomes" id="UP000314987"/>
    </source>
</evidence>
<dbReference type="OMA" id="FCHFSGI"/>
<dbReference type="InterPro" id="IPR010651">
    <property type="entry name" value="Sugar_transport"/>
</dbReference>
<evidence type="ECO:0000256" key="5">
    <source>
        <dbReference type="ARBA" id="ARBA00023136"/>
    </source>
</evidence>
<dbReference type="Pfam" id="PF07857">
    <property type="entry name" value="TMEM144"/>
    <property type="match status" value="1"/>
</dbReference>
<evidence type="ECO:0000256" key="3">
    <source>
        <dbReference type="ARBA" id="ARBA00022692"/>
    </source>
</evidence>
<keyword evidence="4 6" id="KW-1133">Transmembrane helix</keyword>
<name>A0A4X2L5N3_VOMUR</name>
<keyword evidence="3 6" id="KW-0812">Transmembrane</keyword>
<feature type="transmembrane region" description="Helical" evidence="6">
    <location>
        <begin position="192"/>
        <end position="216"/>
    </location>
</feature>
<sequence length="367" mass="39873">MEHNNNGTDLTAGLISSAVAVVLFGSNFVPVKKFDTGDGMFLQWILCAAIWTVSLVVNLLLHCPKFWPLAMLGGCVWATGNITVVPIVKTIGLGLGLLIWGSFNSLTGWASSRFGWFGMDPEDISRPLLNYIGAGLSVISAVIFLFIKSEIPSSTSSLDTTPLLTERAINCTQTNGLDYLWTKNLSQLQNRILGCVLAVTSGILYGCSFVPIIYIKDHGKRNDSIYAGSSQYDLDYVFAHFSGIFVTSTLYFLAYCMIMKNNPKVYPQAILPGFFSGVLWAIASCCWLIANHSLSAVVSFPIITAGPGIIAAMWGIFVFKEIKGIKNYLLITLAFCIILAGALATAFSKVEMNNQQMAAVINQTPLI</sequence>
<feature type="transmembrane region" description="Helical" evidence="6">
    <location>
        <begin position="270"/>
        <end position="290"/>
    </location>
</feature>
<protein>
    <submittedName>
        <fullName evidence="7">Transmembrane protein 144</fullName>
    </submittedName>
</protein>
<gene>
    <name evidence="7" type="primary">TMEM144</name>
</gene>
<dbReference type="Ensembl" id="ENSVURT00010018650.1">
    <property type="protein sequence ID" value="ENSVURP00010016407.1"/>
    <property type="gene ID" value="ENSVURG00010012566.1"/>
</dbReference>
<dbReference type="GO" id="GO:0015144">
    <property type="term" value="F:carbohydrate transmembrane transporter activity"/>
    <property type="evidence" value="ECO:0007669"/>
    <property type="project" value="InterPro"/>
</dbReference>
<comment type="similarity">
    <text evidence="2">Belongs to the TMEM144 family.</text>
</comment>
<feature type="transmembrane region" description="Helical" evidence="6">
    <location>
        <begin position="236"/>
        <end position="258"/>
    </location>
</feature>
<keyword evidence="5 6" id="KW-0472">Membrane</keyword>
<evidence type="ECO:0000256" key="1">
    <source>
        <dbReference type="ARBA" id="ARBA00004141"/>
    </source>
</evidence>
<dbReference type="PANTHER" id="PTHR16119:SF17">
    <property type="entry name" value="TRANSMEMBRANE PROTEIN 144"/>
    <property type="match status" value="1"/>
</dbReference>
<evidence type="ECO:0000256" key="6">
    <source>
        <dbReference type="SAM" id="Phobius"/>
    </source>
</evidence>
<dbReference type="Proteomes" id="UP000314987">
    <property type="component" value="Unassembled WGS sequence"/>
</dbReference>
<comment type="subcellular location">
    <subcellularLocation>
        <location evidence="1">Membrane</location>
        <topology evidence="1">Multi-pass membrane protein</topology>
    </subcellularLocation>
</comment>
<feature type="transmembrane region" description="Helical" evidence="6">
    <location>
        <begin position="296"/>
        <end position="319"/>
    </location>
</feature>
<feature type="transmembrane region" description="Helical" evidence="6">
    <location>
        <begin position="128"/>
        <end position="147"/>
    </location>
</feature>
<dbReference type="RefSeq" id="XP_027722699.1">
    <property type="nucleotide sequence ID" value="XM_027866898.1"/>
</dbReference>
<dbReference type="GeneID" id="114046555"/>
<dbReference type="CTD" id="55314"/>
<dbReference type="GeneTree" id="ENSGT00390000012574"/>
<reference evidence="7" key="2">
    <citation type="submission" date="2025-08" db="UniProtKB">
        <authorList>
            <consortium name="Ensembl"/>
        </authorList>
    </citation>
    <scope>IDENTIFICATION</scope>
</reference>
<dbReference type="STRING" id="29139.ENSVURP00010016407"/>
<dbReference type="PANTHER" id="PTHR16119">
    <property type="entry name" value="TRANSMEMBRANE PROTEIN 144"/>
    <property type="match status" value="1"/>
</dbReference>
<feature type="transmembrane region" description="Helical" evidence="6">
    <location>
        <begin position="328"/>
        <end position="347"/>
    </location>
</feature>
<reference evidence="7" key="3">
    <citation type="submission" date="2025-09" db="UniProtKB">
        <authorList>
            <consortium name="Ensembl"/>
        </authorList>
    </citation>
    <scope>IDENTIFICATION</scope>
</reference>
<feature type="transmembrane region" description="Helical" evidence="6">
    <location>
        <begin position="12"/>
        <end position="29"/>
    </location>
</feature>
<organism evidence="7 8">
    <name type="scientific">Vombatus ursinus</name>
    <name type="common">Common wombat</name>
    <dbReference type="NCBI Taxonomy" id="29139"/>
    <lineage>
        <taxon>Eukaryota</taxon>
        <taxon>Metazoa</taxon>
        <taxon>Chordata</taxon>
        <taxon>Craniata</taxon>
        <taxon>Vertebrata</taxon>
        <taxon>Euteleostomi</taxon>
        <taxon>Mammalia</taxon>
        <taxon>Metatheria</taxon>
        <taxon>Diprotodontia</taxon>
        <taxon>Vombatidae</taxon>
        <taxon>Vombatus</taxon>
    </lineage>
</organism>
<evidence type="ECO:0000256" key="2">
    <source>
        <dbReference type="ARBA" id="ARBA00005731"/>
    </source>
</evidence>
<dbReference type="OrthoDB" id="426527at2759"/>
<evidence type="ECO:0000256" key="4">
    <source>
        <dbReference type="ARBA" id="ARBA00022989"/>
    </source>
</evidence>
<dbReference type="AlphaFoldDB" id="A0A4X2L5N3"/>
<feature type="transmembrane region" description="Helical" evidence="6">
    <location>
        <begin position="41"/>
        <end position="61"/>
    </location>
</feature>
<dbReference type="GO" id="GO:0016020">
    <property type="term" value="C:membrane"/>
    <property type="evidence" value="ECO:0007669"/>
    <property type="project" value="UniProtKB-SubCell"/>
</dbReference>
<evidence type="ECO:0000313" key="7">
    <source>
        <dbReference type="Ensembl" id="ENSVURP00010016407.1"/>
    </source>
</evidence>
<reference evidence="8" key="1">
    <citation type="submission" date="2018-12" db="EMBL/GenBank/DDBJ databases">
        <authorList>
            <person name="Yazar S."/>
        </authorList>
    </citation>
    <scope>NUCLEOTIDE SEQUENCE [LARGE SCALE GENOMIC DNA]</scope>
</reference>
<keyword evidence="8" id="KW-1185">Reference proteome</keyword>